<sequence length="334" mass="38045">MVQIEKLKPSVVKEKQNEITKRSRSKRGVSSWFKQAWVDVKDFFVNLFSKRNKKTDKDFDFEFEKEPSNLQYQCKGAKDANRLKRSTPNYDNIVYDKMFSTPFVFIQLSNGSIPEIRFSDKDTDLSVKNFKRHIADTFATQLDSSKQRVLEQSPIGEHFTSYSYDDSGKVEESLQPTADGMSLKLSSSFLSLSQIKDIKQLAVMRDVEPEDVMAIGDGLAMDYDSSQIGVNAKQIQKISEGRLTTTAGHLSLSLVNPSKNTRTKRDMTKRITKRSTDEKEKLETLMEMESKLNLKGETIVSESTAVYVLLMKALNLEVMLNEDKSSSSTKYLIN</sequence>
<feature type="non-terminal residue" evidence="1">
    <location>
        <position position="334"/>
    </location>
</feature>
<evidence type="ECO:0000313" key="2">
    <source>
        <dbReference type="Proteomes" id="UP000759131"/>
    </source>
</evidence>
<dbReference type="Gene3D" id="2.30.230.10">
    <property type="entry name" value="Lipovitellin, beta-sheet shell regions, chain A"/>
    <property type="match status" value="1"/>
</dbReference>
<protein>
    <submittedName>
        <fullName evidence="1">Uncharacterized protein</fullName>
    </submittedName>
</protein>
<organism evidence="1">
    <name type="scientific">Medioppia subpectinata</name>
    <dbReference type="NCBI Taxonomy" id="1979941"/>
    <lineage>
        <taxon>Eukaryota</taxon>
        <taxon>Metazoa</taxon>
        <taxon>Ecdysozoa</taxon>
        <taxon>Arthropoda</taxon>
        <taxon>Chelicerata</taxon>
        <taxon>Arachnida</taxon>
        <taxon>Acari</taxon>
        <taxon>Acariformes</taxon>
        <taxon>Sarcoptiformes</taxon>
        <taxon>Oribatida</taxon>
        <taxon>Brachypylina</taxon>
        <taxon>Oppioidea</taxon>
        <taxon>Oppiidae</taxon>
        <taxon>Medioppia</taxon>
    </lineage>
</organism>
<name>A0A7R9LIG4_9ACAR</name>
<accession>A0A7R9LIG4</accession>
<reference evidence="1" key="1">
    <citation type="submission" date="2020-11" db="EMBL/GenBank/DDBJ databases">
        <authorList>
            <person name="Tran Van P."/>
        </authorList>
    </citation>
    <scope>NUCLEOTIDE SEQUENCE</scope>
</reference>
<dbReference type="EMBL" id="CAJPIZ010026922">
    <property type="protein sequence ID" value="CAG2119131.1"/>
    <property type="molecule type" value="Genomic_DNA"/>
</dbReference>
<gene>
    <name evidence="1" type="ORF">OSB1V03_LOCUS19080</name>
</gene>
<dbReference type="OrthoDB" id="6501997at2759"/>
<evidence type="ECO:0000313" key="1">
    <source>
        <dbReference type="EMBL" id="CAD7642306.1"/>
    </source>
</evidence>
<keyword evidence="2" id="KW-1185">Reference proteome</keyword>
<dbReference type="AlphaFoldDB" id="A0A7R9LIG4"/>
<proteinExistence type="predicted"/>
<dbReference type="Proteomes" id="UP000759131">
    <property type="component" value="Unassembled WGS sequence"/>
</dbReference>
<dbReference type="InterPro" id="IPR015816">
    <property type="entry name" value="Vitellinogen_b-sht_N"/>
</dbReference>
<dbReference type="GO" id="GO:0005319">
    <property type="term" value="F:lipid transporter activity"/>
    <property type="evidence" value="ECO:0007669"/>
    <property type="project" value="InterPro"/>
</dbReference>
<dbReference type="EMBL" id="OC881497">
    <property type="protein sequence ID" value="CAD7642306.1"/>
    <property type="molecule type" value="Genomic_DNA"/>
</dbReference>